<name>A0A937URY8_9ACTN</name>
<reference evidence="1" key="1">
    <citation type="submission" date="2020-12" db="EMBL/GenBank/DDBJ databases">
        <title>Genomic characterization of non-nitrogen-fixing Frankia strains.</title>
        <authorList>
            <person name="Carlos-Shanley C."/>
            <person name="Guerra T."/>
            <person name="Hahn D."/>
        </authorList>
    </citation>
    <scope>NUCLEOTIDE SEQUENCE</scope>
    <source>
        <strain evidence="1">CN6</strain>
    </source>
</reference>
<proteinExistence type="predicted"/>
<organism evidence="1 2">
    <name type="scientific">Frankia nepalensis</name>
    <dbReference type="NCBI Taxonomy" id="1836974"/>
    <lineage>
        <taxon>Bacteria</taxon>
        <taxon>Bacillati</taxon>
        <taxon>Actinomycetota</taxon>
        <taxon>Actinomycetes</taxon>
        <taxon>Frankiales</taxon>
        <taxon>Frankiaceae</taxon>
        <taxon>Frankia</taxon>
    </lineage>
</organism>
<dbReference type="EMBL" id="JAEACQ010000380">
    <property type="protein sequence ID" value="MBL7633329.1"/>
    <property type="molecule type" value="Genomic_DNA"/>
</dbReference>
<evidence type="ECO:0000313" key="2">
    <source>
        <dbReference type="Proteomes" id="UP000604475"/>
    </source>
</evidence>
<accession>A0A937URY8</accession>
<dbReference type="AlphaFoldDB" id="A0A937URY8"/>
<comment type="caution">
    <text evidence="1">The sequence shown here is derived from an EMBL/GenBank/DDBJ whole genome shotgun (WGS) entry which is preliminary data.</text>
</comment>
<dbReference type="RefSeq" id="WP_203002146.1">
    <property type="nucleotide sequence ID" value="NZ_JADWYU010000251.1"/>
</dbReference>
<sequence length="187" mass="19322">MTAVARLADGLDAGGEVSLVSLALPEGPGLVVRRRSTGRRPGRIPVVASTGRPSLLAARSAAVVGDAAGLEFLEVSRTELTRVAVTMGRMSHLLSVVMYPAGVPPYRTALAVAAADLLRQERGDGRPVVTCGNRPLLGSGRSAVPHAVRVDSPGGSRDQIVWEIVAWEDMPTWLAGLRSDAGAAAAG</sequence>
<dbReference type="Proteomes" id="UP000604475">
    <property type="component" value="Unassembled WGS sequence"/>
</dbReference>
<evidence type="ECO:0000313" key="1">
    <source>
        <dbReference type="EMBL" id="MBL7633329.1"/>
    </source>
</evidence>
<keyword evidence="2" id="KW-1185">Reference proteome</keyword>
<protein>
    <submittedName>
        <fullName evidence="1">Uncharacterized protein</fullName>
    </submittedName>
</protein>
<gene>
    <name evidence="1" type="ORF">I7412_40495</name>
</gene>